<reference evidence="2 3" key="1">
    <citation type="submission" date="2010-08" db="EMBL/GenBank/DDBJ databases">
        <title>Complete sequence of Gallionella capsiferriformans ES-2.</title>
        <authorList>
            <consortium name="US DOE Joint Genome Institute"/>
            <person name="Lucas S."/>
            <person name="Copeland A."/>
            <person name="Lapidus A."/>
            <person name="Cheng J.-F."/>
            <person name="Bruce D."/>
            <person name="Goodwin L."/>
            <person name="Pitluck S."/>
            <person name="Chertkov O."/>
            <person name="Davenport K.W."/>
            <person name="Detter J.C."/>
            <person name="Han C."/>
            <person name="Tapia R."/>
            <person name="Land M."/>
            <person name="Hauser L."/>
            <person name="Chang Y.-J."/>
            <person name="Jeffries C."/>
            <person name="Kyrpides N."/>
            <person name="Ivanova N."/>
            <person name="Mikhailova N."/>
            <person name="Shelobolina E.S."/>
            <person name="Picardal F."/>
            <person name="Roden E."/>
            <person name="Emerson D."/>
            <person name="Woyke T."/>
        </authorList>
    </citation>
    <scope>NUCLEOTIDE SEQUENCE [LARGE SCALE GENOMIC DNA]</scope>
    <source>
        <strain evidence="2 3">ES-2</strain>
    </source>
</reference>
<dbReference type="InterPro" id="IPR007374">
    <property type="entry name" value="ASCH_domain"/>
</dbReference>
<gene>
    <name evidence="2" type="ordered locus">Galf_0900</name>
</gene>
<dbReference type="RefSeq" id="WP_013292873.1">
    <property type="nucleotide sequence ID" value="NC_014394.1"/>
</dbReference>
<evidence type="ECO:0000313" key="3">
    <source>
        <dbReference type="Proteomes" id="UP000001235"/>
    </source>
</evidence>
<dbReference type="AlphaFoldDB" id="D9SEF6"/>
<dbReference type="Proteomes" id="UP000001235">
    <property type="component" value="Chromosome"/>
</dbReference>
<sequence>MTTRSKNLSQKPLKIALISIRPNFVNKILSGEKKLEFRRRWAAHPVDILVIYCSSPIQRIVARVSVVSVTEGSPTALWELAKQKGGGVSRQIIFDYFKGAKSGYAIEITDVLKFDNPIDPKMVFNKFLAPQSFRYLDSDDYVRILERT</sequence>
<dbReference type="SMART" id="SM01022">
    <property type="entry name" value="ASCH"/>
    <property type="match status" value="1"/>
</dbReference>
<accession>D9SEF6</accession>
<dbReference type="eggNOG" id="COG4933">
    <property type="taxonomic scope" value="Bacteria"/>
</dbReference>
<name>D9SEF6_GALCS</name>
<feature type="domain" description="ASCH" evidence="1">
    <location>
        <begin position="18"/>
        <end position="112"/>
    </location>
</feature>
<dbReference type="KEGG" id="gca:Galf_0900"/>
<dbReference type="InterPro" id="IPR015947">
    <property type="entry name" value="PUA-like_sf"/>
</dbReference>
<evidence type="ECO:0000259" key="1">
    <source>
        <dbReference type="SMART" id="SM01022"/>
    </source>
</evidence>
<keyword evidence="3" id="KW-1185">Reference proteome</keyword>
<dbReference type="HOGENOM" id="CLU_135561_0_0_4"/>
<dbReference type="Gene3D" id="2.30.130.30">
    <property type="entry name" value="Hypothetical protein"/>
    <property type="match status" value="1"/>
</dbReference>
<dbReference type="EMBL" id="CP002159">
    <property type="protein sequence ID" value="ADL54932.1"/>
    <property type="molecule type" value="Genomic_DNA"/>
</dbReference>
<evidence type="ECO:0000313" key="2">
    <source>
        <dbReference type="EMBL" id="ADL54932.1"/>
    </source>
</evidence>
<dbReference type="STRING" id="395494.Galf_0900"/>
<proteinExistence type="predicted"/>
<dbReference type="SUPFAM" id="SSF88697">
    <property type="entry name" value="PUA domain-like"/>
    <property type="match status" value="1"/>
</dbReference>
<dbReference type="OrthoDB" id="9800495at2"/>
<protein>
    <recommendedName>
        <fullName evidence="1">ASCH domain-containing protein</fullName>
    </recommendedName>
</protein>
<organism evidence="2 3">
    <name type="scientific">Gallionella capsiferriformans (strain ES-2)</name>
    <name type="common">Gallionella ferruginea capsiferriformans (strain ES-2)</name>
    <dbReference type="NCBI Taxonomy" id="395494"/>
    <lineage>
        <taxon>Bacteria</taxon>
        <taxon>Pseudomonadati</taxon>
        <taxon>Pseudomonadota</taxon>
        <taxon>Betaproteobacteria</taxon>
        <taxon>Nitrosomonadales</taxon>
        <taxon>Gallionellaceae</taxon>
        <taxon>Gallionella</taxon>
    </lineage>
</organism>